<dbReference type="GO" id="GO:0018104">
    <property type="term" value="P:peptidoglycan-protein cross-linking"/>
    <property type="evidence" value="ECO:0007669"/>
    <property type="project" value="TreeGrafter"/>
</dbReference>
<evidence type="ECO:0000256" key="5">
    <source>
        <dbReference type="ARBA" id="ARBA00023316"/>
    </source>
</evidence>
<dbReference type="InterPro" id="IPR032179">
    <property type="entry name" value="Cry22Aa_Ig-like"/>
</dbReference>
<dbReference type="PANTHER" id="PTHR30582:SF2">
    <property type="entry name" value="L,D-TRANSPEPTIDASE YCIB-RELATED"/>
    <property type="match status" value="1"/>
</dbReference>
<dbReference type="Pfam" id="PF16403">
    <property type="entry name" value="Bact_surface_Ig-like"/>
    <property type="match status" value="1"/>
</dbReference>
<keyword evidence="2" id="KW-0808">Transferase</keyword>
<dbReference type="GO" id="GO:0071972">
    <property type="term" value="F:peptidoglycan L,D-transpeptidase activity"/>
    <property type="evidence" value="ECO:0007669"/>
    <property type="project" value="TreeGrafter"/>
</dbReference>
<dbReference type="Pfam" id="PF03734">
    <property type="entry name" value="YkuD"/>
    <property type="match status" value="1"/>
</dbReference>
<evidence type="ECO:0000313" key="9">
    <source>
        <dbReference type="EMBL" id="MSS63486.1"/>
    </source>
</evidence>
<evidence type="ECO:0000313" key="10">
    <source>
        <dbReference type="Proteomes" id="UP000482209"/>
    </source>
</evidence>
<dbReference type="PROSITE" id="PS52029">
    <property type="entry name" value="LD_TPASE"/>
    <property type="match status" value="1"/>
</dbReference>
<organism evidence="9 10">
    <name type="scientific">Velocimicrobium porci</name>
    <dbReference type="NCBI Taxonomy" id="2606634"/>
    <lineage>
        <taxon>Bacteria</taxon>
        <taxon>Bacillati</taxon>
        <taxon>Bacillota</taxon>
        <taxon>Clostridia</taxon>
        <taxon>Lachnospirales</taxon>
        <taxon>Lachnospiraceae</taxon>
        <taxon>Velocimicrobium</taxon>
    </lineage>
</organism>
<dbReference type="RefSeq" id="WP_154518846.1">
    <property type="nucleotide sequence ID" value="NZ_VUMT01000007.1"/>
</dbReference>
<evidence type="ECO:0000259" key="8">
    <source>
        <dbReference type="PROSITE" id="PS52029"/>
    </source>
</evidence>
<evidence type="ECO:0000256" key="4">
    <source>
        <dbReference type="ARBA" id="ARBA00022984"/>
    </source>
</evidence>
<proteinExistence type="predicted"/>
<dbReference type="Gene3D" id="2.40.440.10">
    <property type="entry name" value="L,D-transpeptidase catalytic domain-like"/>
    <property type="match status" value="1"/>
</dbReference>
<dbReference type="GO" id="GO:0005576">
    <property type="term" value="C:extracellular region"/>
    <property type="evidence" value="ECO:0007669"/>
    <property type="project" value="TreeGrafter"/>
</dbReference>
<evidence type="ECO:0000256" key="6">
    <source>
        <dbReference type="PROSITE-ProRule" id="PRU01373"/>
    </source>
</evidence>
<dbReference type="InterPro" id="IPR013783">
    <property type="entry name" value="Ig-like_fold"/>
</dbReference>
<feature type="region of interest" description="Disordered" evidence="7">
    <location>
        <begin position="526"/>
        <end position="564"/>
    </location>
</feature>
<evidence type="ECO:0000256" key="1">
    <source>
        <dbReference type="ARBA" id="ARBA00004752"/>
    </source>
</evidence>
<dbReference type="Gene3D" id="2.60.40.10">
    <property type="entry name" value="Immunoglobulins"/>
    <property type="match status" value="2"/>
</dbReference>
<feature type="active site" description="Nucleophile" evidence="6">
    <location>
        <position position="141"/>
    </location>
</feature>
<feature type="compositionally biased region" description="Polar residues" evidence="7">
    <location>
        <begin position="546"/>
        <end position="564"/>
    </location>
</feature>
<evidence type="ECO:0000256" key="2">
    <source>
        <dbReference type="ARBA" id="ARBA00022679"/>
    </source>
</evidence>
<comment type="pathway">
    <text evidence="1 6">Cell wall biogenesis; peptidoglycan biosynthesis.</text>
</comment>
<keyword evidence="3 6" id="KW-0133">Cell shape</keyword>
<keyword evidence="10" id="KW-1185">Reference proteome</keyword>
<keyword evidence="5 6" id="KW-0961">Cell wall biogenesis/degradation</keyword>
<reference evidence="9 10" key="1">
    <citation type="submission" date="2019-08" db="EMBL/GenBank/DDBJ databases">
        <title>In-depth cultivation of the pig gut microbiome towards novel bacterial diversity and tailored functional studies.</title>
        <authorList>
            <person name="Wylensek D."/>
            <person name="Hitch T.C.A."/>
            <person name="Clavel T."/>
        </authorList>
    </citation>
    <scope>NUCLEOTIDE SEQUENCE [LARGE SCALE GENOMIC DNA]</scope>
    <source>
        <strain evidence="9 10">WCA-693-APC-MOT-I</strain>
    </source>
</reference>
<dbReference type="GO" id="GO:0008360">
    <property type="term" value="P:regulation of cell shape"/>
    <property type="evidence" value="ECO:0007669"/>
    <property type="project" value="UniProtKB-UniRule"/>
</dbReference>
<comment type="caution">
    <text evidence="9">The sequence shown here is derived from an EMBL/GenBank/DDBJ whole genome shotgun (WGS) entry which is preliminary data.</text>
</comment>
<protein>
    <submittedName>
        <fullName evidence="9">DUF5011 domain-containing protein</fullName>
    </submittedName>
</protein>
<feature type="domain" description="L,D-TPase catalytic" evidence="8">
    <location>
        <begin position="41"/>
        <end position="165"/>
    </location>
</feature>
<name>A0A6L5XXA6_9FIRM</name>
<sequence>MKRCKRKLHIWQIVLMLVVIVTIGSLGLESKSSSAASGYPYLIKVNRRMSTVTIYAKDSNGKYTKPVKAMLCSPGYETPLGTFRTPAKYRWHVLMGDVWGQYCTRIHGGVLFHSVWYYEKNPATLSNRQYNNLGTICSHGCVRLNVADCKWIYDNCPIGTTVVIYDSSNPGPLGKPKGIKVSEATKMGYDPTDIWSPGNPYVKKNPVINGTKDITVKYGQSVNLRKGVTAKSSTDQDITSSIKVKITYNGKTVSKVDTKKAGTYKVTYSVTDSTKRTVSKTIACKVIDNVKPEISGVKTIYSNKAIDRSIAIKGVTATWHGKKVASSKINVKIKKLSSQNGLVRYQITYSYKASNGLSVTETAKAYYDKKAPVLSGIQNKTITSDTKVTKAYALEGVSVEDNYSTLAIKDIKVTIKKSGNSYNVTYSVSDKCGNKTTKTAIYKLKDEIVITGVKDQTITKDDVMDEALALKGVKATINGKNKTSEIEVVISALKNNQYTVTYTIVAPDGQSKTETAVFTVKVEEITNDKPDDQTNQDLDSGDNAANDGTTENGTVSQEQANNNK</sequence>
<dbReference type="GO" id="GO:0071555">
    <property type="term" value="P:cell wall organization"/>
    <property type="evidence" value="ECO:0007669"/>
    <property type="project" value="UniProtKB-UniRule"/>
</dbReference>
<evidence type="ECO:0000256" key="7">
    <source>
        <dbReference type="SAM" id="MobiDB-lite"/>
    </source>
</evidence>
<gene>
    <name evidence="9" type="ORF">FYJ58_06290</name>
</gene>
<dbReference type="InterPro" id="IPR050979">
    <property type="entry name" value="LD-transpeptidase"/>
</dbReference>
<dbReference type="CDD" id="cd16913">
    <property type="entry name" value="YkuD_like"/>
    <property type="match status" value="1"/>
</dbReference>
<accession>A0A6L5XXA6</accession>
<keyword evidence="4 6" id="KW-0573">Peptidoglycan synthesis</keyword>
<dbReference type="InterPro" id="IPR005490">
    <property type="entry name" value="LD_TPept_cat_dom"/>
</dbReference>
<dbReference type="InterPro" id="IPR038063">
    <property type="entry name" value="Transpep_catalytic_dom"/>
</dbReference>
<dbReference type="GO" id="GO:0016740">
    <property type="term" value="F:transferase activity"/>
    <property type="evidence" value="ECO:0007669"/>
    <property type="project" value="UniProtKB-KW"/>
</dbReference>
<dbReference type="EMBL" id="VUMT01000007">
    <property type="protein sequence ID" value="MSS63486.1"/>
    <property type="molecule type" value="Genomic_DNA"/>
</dbReference>
<dbReference type="UniPathway" id="UPA00219"/>
<feature type="active site" description="Proton donor/acceptor" evidence="6">
    <location>
        <position position="113"/>
    </location>
</feature>
<dbReference type="PANTHER" id="PTHR30582">
    <property type="entry name" value="L,D-TRANSPEPTIDASE"/>
    <property type="match status" value="1"/>
</dbReference>
<dbReference type="Proteomes" id="UP000482209">
    <property type="component" value="Unassembled WGS sequence"/>
</dbReference>
<dbReference type="SUPFAM" id="SSF141523">
    <property type="entry name" value="L,D-transpeptidase catalytic domain-like"/>
    <property type="match status" value="1"/>
</dbReference>
<evidence type="ECO:0000256" key="3">
    <source>
        <dbReference type="ARBA" id="ARBA00022960"/>
    </source>
</evidence>
<dbReference type="AlphaFoldDB" id="A0A6L5XXA6"/>